<reference evidence="1 2" key="1">
    <citation type="submission" date="2016-08" db="EMBL/GenBank/DDBJ databases">
        <title>Draft genome sequence of allopolyploid Zygosaccharomyces rouxii.</title>
        <authorList>
            <person name="Watanabe J."/>
            <person name="Uehara K."/>
            <person name="Mogi Y."/>
            <person name="Tsukioka Y."/>
        </authorList>
    </citation>
    <scope>NUCLEOTIDE SEQUENCE [LARGE SCALE GENOMIC DNA]</scope>
    <source>
        <strain evidence="1 2">NBRC 110957</strain>
    </source>
</reference>
<protein>
    <submittedName>
        <fullName evidence="1">Uncharacterized protein</fullName>
    </submittedName>
</protein>
<accession>A0A1Q3A8N7</accession>
<dbReference type="EMBL" id="BDGX01000032">
    <property type="protein sequence ID" value="GAV51940.1"/>
    <property type="molecule type" value="Genomic_DNA"/>
</dbReference>
<sequence>MLAVSSMSSGRETATAKSSSLIPSTFILARSSRYHKCALFNVLPSDLTSESAFAGEKCRLFYGDVVLDEYIENGSSIPRYMLKFEWNRGGSRRRNVFCQTEVMDNVHKWNETITEWSSERFRIMMQCSEDRYVLLELQICETNEDRRFRDILCRISEEFEIWAEIMGD</sequence>
<gene>
    <name evidence="1" type="ORF">ZYGR_0AF04120</name>
</gene>
<dbReference type="Proteomes" id="UP000187013">
    <property type="component" value="Unassembled WGS sequence"/>
</dbReference>
<organism evidence="1 2">
    <name type="scientific">Zygosaccharomyces rouxii</name>
    <dbReference type="NCBI Taxonomy" id="4956"/>
    <lineage>
        <taxon>Eukaryota</taxon>
        <taxon>Fungi</taxon>
        <taxon>Dikarya</taxon>
        <taxon>Ascomycota</taxon>
        <taxon>Saccharomycotina</taxon>
        <taxon>Saccharomycetes</taxon>
        <taxon>Saccharomycetales</taxon>
        <taxon>Saccharomycetaceae</taxon>
        <taxon>Zygosaccharomyces</taxon>
    </lineage>
</organism>
<comment type="caution">
    <text evidence="1">The sequence shown here is derived from an EMBL/GenBank/DDBJ whole genome shotgun (WGS) entry which is preliminary data.</text>
</comment>
<dbReference type="OrthoDB" id="3970753at2759"/>
<evidence type="ECO:0000313" key="2">
    <source>
        <dbReference type="Proteomes" id="UP000187013"/>
    </source>
</evidence>
<evidence type="ECO:0000313" key="1">
    <source>
        <dbReference type="EMBL" id="GAV51940.1"/>
    </source>
</evidence>
<name>A0A1Q3A8N7_ZYGRO</name>
<dbReference type="AlphaFoldDB" id="A0A1Q3A8N7"/>
<proteinExistence type="predicted"/>